<feature type="transmembrane region" description="Helical" evidence="10">
    <location>
        <begin position="26"/>
        <end position="47"/>
    </location>
</feature>
<protein>
    <recommendedName>
        <fullName evidence="10">Odorant receptor</fullName>
    </recommendedName>
</protein>
<feature type="transmembrane region" description="Helical" evidence="10">
    <location>
        <begin position="154"/>
        <end position="173"/>
    </location>
</feature>
<evidence type="ECO:0000256" key="4">
    <source>
        <dbReference type="ARBA" id="ARBA00022692"/>
    </source>
</evidence>
<dbReference type="GO" id="GO:0007165">
    <property type="term" value="P:signal transduction"/>
    <property type="evidence" value="ECO:0007669"/>
    <property type="project" value="UniProtKB-KW"/>
</dbReference>
<sequence>MADIVEIFLQLLGCSDDGAGHGTMRVVFFSYCEFAVTQFLAISTYLSLVYSTEDPSIRIYGLLFFIVEIVVCSLIVVRVYHHSQHRDMYQRSQKVGIPENYRQKITMVIKYHLVMSNVLVVIPLLCTISLDWVRMGDPFTFPSIDVLPIKTTNVNVYICKYILYALPTYFAHLEMCFMNVTFMYSTGAVKGHFQILEERVVEAMATQDEEKLKIAIKYHQQTLKFFKDMKTVYEKPLLIAIEVSILYIGLSGCTMIQVVQGFVDPIILGLCIGSCVSTFMTISIYCICASNMYDLHDGILNAIFEQRSCFSRNKSFKRLVLMMMTRATVSLEFRVYSIFTINLNLLVKILKLTYTLLNVLLTSVNRQFKETAK</sequence>
<dbReference type="AlphaFoldDB" id="A0A8R2JQS7"/>
<dbReference type="OrthoDB" id="6597368at2759"/>
<dbReference type="PANTHER" id="PTHR21137">
    <property type="entry name" value="ODORANT RECEPTOR"/>
    <property type="match status" value="1"/>
</dbReference>
<organism evidence="11 12">
    <name type="scientific">Acyrthosiphon pisum</name>
    <name type="common">Pea aphid</name>
    <dbReference type="NCBI Taxonomy" id="7029"/>
    <lineage>
        <taxon>Eukaryota</taxon>
        <taxon>Metazoa</taxon>
        <taxon>Ecdysozoa</taxon>
        <taxon>Arthropoda</taxon>
        <taxon>Hexapoda</taxon>
        <taxon>Insecta</taxon>
        <taxon>Pterygota</taxon>
        <taxon>Neoptera</taxon>
        <taxon>Paraneoptera</taxon>
        <taxon>Hemiptera</taxon>
        <taxon>Sternorrhyncha</taxon>
        <taxon>Aphidomorpha</taxon>
        <taxon>Aphidoidea</taxon>
        <taxon>Aphididae</taxon>
        <taxon>Macrosiphini</taxon>
        <taxon>Acyrthosiphon</taxon>
    </lineage>
</organism>
<feature type="transmembrane region" description="Helical" evidence="10">
    <location>
        <begin position="59"/>
        <end position="81"/>
    </location>
</feature>
<keyword evidence="9 10" id="KW-0807">Transducer</keyword>
<dbReference type="GO" id="GO:0004984">
    <property type="term" value="F:olfactory receptor activity"/>
    <property type="evidence" value="ECO:0007669"/>
    <property type="project" value="InterPro"/>
</dbReference>
<feature type="transmembrane region" description="Helical" evidence="10">
    <location>
        <begin position="237"/>
        <end position="260"/>
    </location>
</feature>
<evidence type="ECO:0000313" key="12">
    <source>
        <dbReference type="Proteomes" id="UP000007819"/>
    </source>
</evidence>
<keyword evidence="8 10" id="KW-0675">Receptor</keyword>
<keyword evidence="12" id="KW-1185">Reference proteome</keyword>
<dbReference type="Proteomes" id="UP000007819">
    <property type="component" value="Chromosome A2"/>
</dbReference>
<keyword evidence="6 10" id="KW-1133">Transmembrane helix</keyword>
<evidence type="ECO:0000256" key="8">
    <source>
        <dbReference type="ARBA" id="ARBA00023170"/>
    </source>
</evidence>
<dbReference type="RefSeq" id="XP_029344833.1">
    <property type="nucleotide sequence ID" value="XM_029488973.1"/>
</dbReference>
<keyword evidence="7 10" id="KW-0472">Membrane</keyword>
<dbReference type="PANTHER" id="PTHR21137:SF35">
    <property type="entry name" value="ODORANT RECEPTOR 19A-RELATED"/>
    <property type="match status" value="1"/>
</dbReference>
<comment type="similarity">
    <text evidence="10">Belongs to the insect chemoreceptor superfamily. Heteromeric odorant receptor channel (TC 1.A.69) family.</text>
</comment>
<reference evidence="11" key="2">
    <citation type="submission" date="2022-06" db="UniProtKB">
        <authorList>
            <consortium name="EnsemblMetazoa"/>
        </authorList>
    </citation>
    <scope>IDENTIFICATION</scope>
</reference>
<name>A0A8R2JQS7_ACYPI</name>
<evidence type="ECO:0000256" key="10">
    <source>
        <dbReference type="RuleBase" id="RU351113"/>
    </source>
</evidence>
<feature type="transmembrane region" description="Helical" evidence="10">
    <location>
        <begin position="266"/>
        <end position="288"/>
    </location>
</feature>
<keyword evidence="5 10" id="KW-0552">Olfaction</keyword>
<dbReference type="EnsemblMetazoa" id="XM_029488973.1">
    <property type="protein sequence ID" value="XP_029344833.1"/>
    <property type="gene ID" value="LOC115034009"/>
</dbReference>
<feature type="transmembrane region" description="Helical" evidence="10">
    <location>
        <begin position="111"/>
        <end position="134"/>
    </location>
</feature>
<evidence type="ECO:0000313" key="11">
    <source>
        <dbReference type="EnsemblMetazoa" id="XP_029344833.1"/>
    </source>
</evidence>
<accession>A0A8R2JQS7</accession>
<evidence type="ECO:0000256" key="7">
    <source>
        <dbReference type="ARBA" id="ARBA00023136"/>
    </source>
</evidence>
<evidence type="ECO:0000256" key="1">
    <source>
        <dbReference type="ARBA" id="ARBA00004651"/>
    </source>
</evidence>
<keyword evidence="2" id="KW-1003">Cell membrane</keyword>
<dbReference type="GO" id="GO:0005549">
    <property type="term" value="F:odorant binding"/>
    <property type="evidence" value="ECO:0007669"/>
    <property type="project" value="InterPro"/>
</dbReference>
<dbReference type="InterPro" id="IPR004117">
    <property type="entry name" value="7tm6_olfct_rcpt"/>
</dbReference>
<evidence type="ECO:0000256" key="3">
    <source>
        <dbReference type="ARBA" id="ARBA00022606"/>
    </source>
</evidence>
<comment type="subcellular location">
    <subcellularLocation>
        <location evidence="1 10">Cell membrane</location>
        <topology evidence="1 10">Multi-pass membrane protein</topology>
    </subcellularLocation>
</comment>
<dbReference type="GeneID" id="115034009"/>
<evidence type="ECO:0000256" key="5">
    <source>
        <dbReference type="ARBA" id="ARBA00022725"/>
    </source>
</evidence>
<proteinExistence type="inferred from homology"/>
<reference evidence="12" key="1">
    <citation type="submission" date="2010-06" db="EMBL/GenBank/DDBJ databases">
        <authorList>
            <person name="Jiang H."/>
            <person name="Abraham K."/>
            <person name="Ali S."/>
            <person name="Alsbrooks S.L."/>
            <person name="Anim B.N."/>
            <person name="Anosike U.S."/>
            <person name="Attaway T."/>
            <person name="Bandaranaike D.P."/>
            <person name="Battles P.K."/>
            <person name="Bell S.N."/>
            <person name="Bell A.V."/>
            <person name="Beltran B."/>
            <person name="Bickham C."/>
            <person name="Bustamante Y."/>
            <person name="Caleb T."/>
            <person name="Canada A."/>
            <person name="Cardenas V."/>
            <person name="Carter K."/>
            <person name="Chacko J."/>
            <person name="Chandrabose M.N."/>
            <person name="Chavez D."/>
            <person name="Chavez A."/>
            <person name="Chen L."/>
            <person name="Chu H.-S."/>
            <person name="Claassen K.J."/>
            <person name="Cockrell R."/>
            <person name="Collins M."/>
            <person name="Cooper J.A."/>
            <person name="Cree A."/>
            <person name="Curry S.M."/>
            <person name="Da Y."/>
            <person name="Dao M.D."/>
            <person name="Das B."/>
            <person name="Davila M.-L."/>
            <person name="Davy-Carroll L."/>
            <person name="Denson S."/>
            <person name="Dinh H."/>
            <person name="Ebong V.E."/>
            <person name="Edwards J.R."/>
            <person name="Egan A."/>
            <person name="El-Daye J."/>
            <person name="Escobedo L."/>
            <person name="Fernandez S."/>
            <person name="Fernando P.R."/>
            <person name="Flagg N."/>
            <person name="Forbes L.D."/>
            <person name="Fowler R.G."/>
            <person name="Fu Q."/>
            <person name="Gabisi R.A."/>
            <person name="Ganer J."/>
            <person name="Garbino Pronczuk A."/>
            <person name="Garcia R.M."/>
            <person name="Garner T."/>
            <person name="Garrett T.E."/>
            <person name="Gonzalez D.A."/>
            <person name="Hamid H."/>
            <person name="Hawkins E.S."/>
            <person name="Hirani K."/>
            <person name="Hogues M.E."/>
            <person name="Hollins B."/>
            <person name="Hsiao C.-H."/>
            <person name="Jabil R."/>
            <person name="James M.L."/>
            <person name="Jhangiani S.N."/>
            <person name="Johnson B."/>
            <person name="Johnson Q."/>
            <person name="Joshi V."/>
            <person name="Kalu J.B."/>
            <person name="Kam C."/>
            <person name="Kashfia A."/>
            <person name="Keebler J."/>
            <person name="Kisamo H."/>
            <person name="Kovar C.L."/>
            <person name="Lago L.A."/>
            <person name="Lai C.-Y."/>
            <person name="Laidlaw J."/>
            <person name="Lara F."/>
            <person name="Le T.-K."/>
            <person name="Lee S.L."/>
            <person name="Legall F.H."/>
            <person name="Lemon S.J."/>
            <person name="Lewis L.R."/>
            <person name="Li B."/>
            <person name="Liu Y."/>
            <person name="Liu Y.-S."/>
            <person name="Lopez J."/>
            <person name="Lozado R.J."/>
            <person name="Lu J."/>
            <person name="Madu R.C."/>
            <person name="Maheshwari M."/>
            <person name="Maheshwari R."/>
            <person name="Malloy K."/>
            <person name="Martinez E."/>
            <person name="Mathew T."/>
            <person name="Mercado I.C."/>
            <person name="Mercado C."/>
            <person name="Meyer B."/>
            <person name="Montgomery K."/>
            <person name="Morgan M.B."/>
            <person name="Munidasa M."/>
            <person name="Nazareth L.V."/>
            <person name="Nelson J."/>
            <person name="Ng B.M."/>
            <person name="Nguyen N.B."/>
            <person name="Nguyen P.Q."/>
            <person name="Nguyen T."/>
            <person name="Obregon M."/>
            <person name="Okwuonu G.O."/>
            <person name="Onwere C.G."/>
            <person name="Orozco G."/>
            <person name="Parra A."/>
            <person name="Patel S."/>
            <person name="Patil S."/>
            <person name="Perez A."/>
            <person name="Perez Y."/>
            <person name="Pham C."/>
            <person name="Primus E.L."/>
            <person name="Pu L.-L."/>
            <person name="Puazo M."/>
            <person name="Qin X."/>
            <person name="Quiroz J.B."/>
            <person name="Reese J."/>
            <person name="Richards S."/>
            <person name="Rives C.M."/>
            <person name="Robberts R."/>
            <person name="Ruiz S.J."/>
            <person name="Ruiz M.J."/>
            <person name="Santibanez J."/>
            <person name="Schneider B.W."/>
            <person name="Sisson I."/>
            <person name="Smith M."/>
            <person name="Sodergren E."/>
            <person name="Song X.-Z."/>
            <person name="Song B.B."/>
            <person name="Summersgill H."/>
            <person name="Thelus R."/>
            <person name="Thornton R.D."/>
            <person name="Trejos Z.Y."/>
            <person name="Usmani K."/>
            <person name="Vattathil S."/>
            <person name="Villasana D."/>
            <person name="Walker D.L."/>
            <person name="Wang S."/>
            <person name="Wang K."/>
            <person name="White C.S."/>
            <person name="Williams A.C."/>
            <person name="Williamson J."/>
            <person name="Wilson K."/>
            <person name="Woghiren I.O."/>
            <person name="Woodworth J.R."/>
            <person name="Worley K.C."/>
            <person name="Wright R.A."/>
            <person name="Wu W."/>
            <person name="Young L."/>
            <person name="Zhang L."/>
            <person name="Zhang J."/>
            <person name="Zhu Y."/>
            <person name="Muzny D.M."/>
            <person name="Weinstock G."/>
            <person name="Gibbs R.A."/>
        </authorList>
    </citation>
    <scope>NUCLEOTIDE SEQUENCE [LARGE SCALE GENOMIC DNA]</scope>
    <source>
        <strain evidence="12">LSR1</strain>
    </source>
</reference>
<evidence type="ECO:0000256" key="2">
    <source>
        <dbReference type="ARBA" id="ARBA00022475"/>
    </source>
</evidence>
<keyword evidence="3 10" id="KW-0716">Sensory transduction</keyword>
<evidence type="ECO:0000256" key="9">
    <source>
        <dbReference type="ARBA" id="ARBA00023224"/>
    </source>
</evidence>
<comment type="caution">
    <text evidence="10">Lacks conserved residue(s) required for the propagation of feature annotation.</text>
</comment>
<dbReference type="GO" id="GO:0005886">
    <property type="term" value="C:plasma membrane"/>
    <property type="evidence" value="ECO:0007669"/>
    <property type="project" value="UniProtKB-SubCell"/>
</dbReference>
<keyword evidence="4 10" id="KW-0812">Transmembrane</keyword>
<evidence type="ECO:0000256" key="6">
    <source>
        <dbReference type="ARBA" id="ARBA00022989"/>
    </source>
</evidence>
<dbReference type="Pfam" id="PF02949">
    <property type="entry name" value="7tm_6"/>
    <property type="match status" value="1"/>
</dbReference>
<dbReference type="KEGG" id="api:115034009"/>